<dbReference type="RefSeq" id="WP_181462605.1">
    <property type="nucleotide sequence ID" value="NZ_CP059275.1"/>
</dbReference>
<accession>A0A7L6BJC3</accession>
<dbReference type="AlphaFoldDB" id="A0A7L6BJC3"/>
<gene>
    <name evidence="2" type="ORF">HHK02_01065</name>
</gene>
<evidence type="ECO:0000256" key="1">
    <source>
        <dbReference type="SAM" id="Phobius"/>
    </source>
</evidence>
<feature type="transmembrane region" description="Helical" evidence="1">
    <location>
        <begin position="34"/>
        <end position="54"/>
    </location>
</feature>
<dbReference type="Proteomes" id="UP000510868">
    <property type="component" value="Chromosome"/>
</dbReference>
<sequence>MYDLLEILVWTIGGVFFFSLFILCGAFMSSGHFILGLGTFALIIFMLLCVVHAAL</sequence>
<organism evidence="2 3">
    <name type="scientific">Limosilactobacillus reuteri</name>
    <name type="common">Lactobacillus reuteri</name>
    <dbReference type="NCBI Taxonomy" id="1598"/>
    <lineage>
        <taxon>Bacteria</taxon>
        <taxon>Bacillati</taxon>
        <taxon>Bacillota</taxon>
        <taxon>Bacilli</taxon>
        <taxon>Lactobacillales</taxon>
        <taxon>Lactobacillaceae</taxon>
        <taxon>Limosilactobacillus</taxon>
    </lineage>
</organism>
<keyword evidence="1" id="KW-0472">Membrane</keyword>
<name>A0A7L6BJC3_LIMRT</name>
<proteinExistence type="predicted"/>
<keyword evidence="1" id="KW-1133">Transmembrane helix</keyword>
<protein>
    <submittedName>
        <fullName evidence="2">Uncharacterized protein</fullName>
    </submittedName>
</protein>
<evidence type="ECO:0000313" key="3">
    <source>
        <dbReference type="Proteomes" id="UP000510868"/>
    </source>
</evidence>
<evidence type="ECO:0000313" key="2">
    <source>
        <dbReference type="EMBL" id="QLQ61954.1"/>
    </source>
</evidence>
<feature type="transmembrane region" description="Helical" evidence="1">
    <location>
        <begin position="7"/>
        <end position="28"/>
    </location>
</feature>
<reference evidence="2 3" key="1">
    <citation type="submission" date="2020-07" db="EMBL/GenBank/DDBJ databases">
        <title>Genome sequence of Lactobacillus reuteri CNEI-KCA3 isolated from the faeces of a reared-broiler chicken, South-East Nigeria, reveals presence of CRISPR arrays.</title>
        <authorList>
            <person name="Anukam K.C."/>
            <person name="Ibezim C.N."/>
            <person name="BeecK W.V."/>
            <person name="Allonsius C."/>
            <person name="Broek M.D."/>
            <person name="Tuyaerts I."/>
            <person name="Attama A."/>
            <person name="Esimone C.O."/>
            <person name="Lebeer S."/>
        </authorList>
    </citation>
    <scope>NUCLEOTIDE SEQUENCE [LARGE SCALE GENOMIC DNA]</scope>
    <source>
        <strain evidence="2 3">CNEI-KCA3</strain>
    </source>
</reference>
<keyword evidence="1" id="KW-0812">Transmembrane</keyword>
<dbReference type="EMBL" id="CP059275">
    <property type="protein sequence ID" value="QLQ61954.1"/>
    <property type="molecule type" value="Genomic_DNA"/>
</dbReference>